<dbReference type="GO" id="GO:0016020">
    <property type="term" value="C:membrane"/>
    <property type="evidence" value="ECO:0007669"/>
    <property type="project" value="UniProtKB-SubCell"/>
</dbReference>
<name>A0A382V949_9ZZZZ</name>
<comment type="subcellular location">
    <subcellularLocation>
        <location evidence="1">Membrane</location>
        <topology evidence="1">Multi-pass membrane protein</topology>
    </subcellularLocation>
</comment>
<dbReference type="InterPro" id="IPR003825">
    <property type="entry name" value="Colicin-V_CvpA"/>
</dbReference>
<evidence type="ECO:0000256" key="1">
    <source>
        <dbReference type="ARBA" id="ARBA00004141"/>
    </source>
</evidence>
<keyword evidence="3 5" id="KW-1133">Transmembrane helix</keyword>
<protein>
    <recommendedName>
        <fullName evidence="7">Colicin V production protein</fullName>
    </recommendedName>
</protein>
<evidence type="ECO:0000256" key="4">
    <source>
        <dbReference type="ARBA" id="ARBA00023136"/>
    </source>
</evidence>
<reference evidence="6" key="1">
    <citation type="submission" date="2018-05" db="EMBL/GenBank/DDBJ databases">
        <authorList>
            <person name="Lanie J.A."/>
            <person name="Ng W.-L."/>
            <person name="Kazmierczak K.M."/>
            <person name="Andrzejewski T.M."/>
            <person name="Davidsen T.M."/>
            <person name="Wayne K.J."/>
            <person name="Tettelin H."/>
            <person name="Glass J.I."/>
            <person name="Rusch D."/>
            <person name="Podicherti R."/>
            <person name="Tsui H.-C.T."/>
            <person name="Winkler M.E."/>
        </authorList>
    </citation>
    <scope>NUCLEOTIDE SEQUENCE</scope>
</reference>
<dbReference type="EMBL" id="UINC01150110">
    <property type="protein sequence ID" value="SVD42990.1"/>
    <property type="molecule type" value="Genomic_DNA"/>
</dbReference>
<dbReference type="PANTHER" id="PTHR36926:SF1">
    <property type="entry name" value="COLICIN V PRODUCTION PROTEIN"/>
    <property type="match status" value="1"/>
</dbReference>
<evidence type="ECO:0000256" key="5">
    <source>
        <dbReference type="SAM" id="Phobius"/>
    </source>
</evidence>
<dbReference type="AlphaFoldDB" id="A0A382V949"/>
<feature type="non-terminal residue" evidence="6">
    <location>
        <position position="107"/>
    </location>
</feature>
<dbReference type="InterPro" id="IPR052719">
    <property type="entry name" value="CvpA-like"/>
</dbReference>
<sequence length="107" mass="11685">MTSFDIFVSVVLGFSLLFSLMKGFVREVFSLLAYVGGYLMAVKYQSTAAHFLMESIPSKPLAKLIAFGTIYIMTAIIISLMGKVARAMLWSGTDLSMFDRILGGIVG</sequence>
<evidence type="ECO:0000256" key="2">
    <source>
        <dbReference type="ARBA" id="ARBA00022692"/>
    </source>
</evidence>
<evidence type="ECO:0000313" key="6">
    <source>
        <dbReference type="EMBL" id="SVD42990.1"/>
    </source>
</evidence>
<dbReference type="Pfam" id="PF02674">
    <property type="entry name" value="Colicin_V"/>
    <property type="match status" value="1"/>
</dbReference>
<dbReference type="PANTHER" id="PTHR36926">
    <property type="entry name" value="COLICIN V PRODUCTION PROTEIN"/>
    <property type="match status" value="1"/>
</dbReference>
<feature type="transmembrane region" description="Helical" evidence="5">
    <location>
        <begin position="31"/>
        <end position="52"/>
    </location>
</feature>
<feature type="transmembrane region" description="Helical" evidence="5">
    <location>
        <begin position="64"/>
        <end position="82"/>
    </location>
</feature>
<proteinExistence type="predicted"/>
<feature type="transmembrane region" description="Helical" evidence="5">
    <location>
        <begin position="6"/>
        <end position="24"/>
    </location>
</feature>
<organism evidence="6">
    <name type="scientific">marine metagenome</name>
    <dbReference type="NCBI Taxonomy" id="408172"/>
    <lineage>
        <taxon>unclassified sequences</taxon>
        <taxon>metagenomes</taxon>
        <taxon>ecological metagenomes</taxon>
    </lineage>
</organism>
<dbReference type="GO" id="GO:0009403">
    <property type="term" value="P:toxin biosynthetic process"/>
    <property type="evidence" value="ECO:0007669"/>
    <property type="project" value="InterPro"/>
</dbReference>
<evidence type="ECO:0000256" key="3">
    <source>
        <dbReference type="ARBA" id="ARBA00022989"/>
    </source>
</evidence>
<accession>A0A382V949</accession>
<keyword evidence="2 5" id="KW-0812">Transmembrane</keyword>
<evidence type="ECO:0008006" key="7">
    <source>
        <dbReference type="Google" id="ProtNLM"/>
    </source>
</evidence>
<gene>
    <name evidence="6" type="ORF">METZ01_LOCUS395844</name>
</gene>
<keyword evidence="4 5" id="KW-0472">Membrane</keyword>